<dbReference type="Proteomes" id="UP000069205">
    <property type="component" value="Chromosome"/>
</dbReference>
<reference evidence="1 2" key="1">
    <citation type="journal article" date="2015" name="Proc. Natl. Acad. Sci. U.S.A.">
        <title>Expanded metabolic versatility of ubiquitous nitrite-oxidizing bacteria from the genus Nitrospira.</title>
        <authorList>
            <person name="Koch H."/>
            <person name="Lucker S."/>
            <person name="Albertsen M."/>
            <person name="Kitzinger K."/>
            <person name="Herbold C."/>
            <person name="Spieck E."/>
            <person name="Nielsen P.H."/>
            <person name="Wagner M."/>
            <person name="Daims H."/>
        </authorList>
    </citation>
    <scope>NUCLEOTIDE SEQUENCE [LARGE SCALE GENOMIC DNA]</scope>
    <source>
        <strain evidence="1 2">NSP M-1</strain>
    </source>
</reference>
<sequence length="117" mass="13573">MKILGAPSVGKFMQFPGWFFSVHRSVSGLGEVWDTEWFKRRGDTRHGFRLVPALPHMILRSYRFLDWIPSICHCSIYIIAWRCYGERSSALYCRRGIGVCRLADRGRVRKASAGHRI</sequence>
<dbReference type="AlphaFoldDB" id="A0A0K2GFM6"/>
<proteinExistence type="predicted"/>
<name>A0A0K2GFM6_NITMO</name>
<keyword evidence="2" id="KW-1185">Reference proteome</keyword>
<dbReference type="STRING" id="42253.NITMOv2_3371"/>
<dbReference type="KEGG" id="nmv:NITMOv2_3371"/>
<dbReference type="EMBL" id="CP011801">
    <property type="protein sequence ID" value="ALA59763.1"/>
    <property type="molecule type" value="Genomic_DNA"/>
</dbReference>
<protein>
    <submittedName>
        <fullName evidence="1">Uncharacterized protein</fullName>
    </submittedName>
</protein>
<evidence type="ECO:0000313" key="1">
    <source>
        <dbReference type="EMBL" id="ALA59763.1"/>
    </source>
</evidence>
<gene>
    <name evidence="1" type="ORF">NITMOv2_3371</name>
</gene>
<evidence type="ECO:0000313" key="2">
    <source>
        <dbReference type="Proteomes" id="UP000069205"/>
    </source>
</evidence>
<organism evidence="1 2">
    <name type="scientific">Nitrospira moscoviensis</name>
    <dbReference type="NCBI Taxonomy" id="42253"/>
    <lineage>
        <taxon>Bacteria</taxon>
        <taxon>Pseudomonadati</taxon>
        <taxon>Nitrospirota</taxon>
        <taxon>Nitrospiria</taxon>
        <taxon>Nitrospirales</taxon>
        <taxon>Nitrospiraceae</taxon>
        <taxon>Nitrospira</taxon>
    </lineage>
</organism>
<accession>A0A0K2GFM6</accession>